<evidence type="ECO:0000313" key="2">
    <source>
        <dbReference type="EMBL" id="TBU65807.1"/>
    </source>
</evidence>
<feature type="region of interest" description="Disordered" evidence="1">
    <location>
        <begin position="58"/>
        <end position="108"/>
    </location>
</feature>
<organism evidence="2 3">
    <name type="scientific">Dichomitus squalens</name>
    <dbReference type="NCBI Taxonomy" id="114155"/>
    <lineage>
        <taxon>Eukaryota</taxon>
        <taxon>Fungi</taxon>
        <taxon>Dikarya</taxon>
        <taxon>Basidiomycota</taxon>
        <taxon>Agaricomycotina</taxon>
        <taxon>Agaricomycetes</taxon>
        <taxon>Polyporales</taxon>
        <taxon>Polyporaceae</taxon>
        <taxon>Dichomitus</taxon>
    </lineage>
</organism>
<proteinExistence type="predicted"/>
<sequence>MQKGVAQTVEVSTSGGAVVRGVQPAKILVHQKGELRNSRGCRPPADDAIARDITPKLRARRSSRRTISNADRMPKRGNSDRARLREHRPARHARRGFEPRRRQSALPCLRPRARRIASDIPAQITYMHGTLQPSRLAI</sequence>
<protein>
    <submittedName>
        <fullName evidence="2">Uncharacterized protein</fullName>
    </submittedName>
</protein>
<dbReference type="Proteomes" id="UP000292082">
    <property type="component" value="Unassembled WGS sequence"/>
</dbReference>
<dbReference type="EMBL" id="ML145084">
    <property type="protein sequence ID" value="TBU65807.1"/>
    <property type="molecule type" value="Genomic_DNA"/>
</dbReference>
<keyword evidence="3" id="KW-1185">Reference proteome</keyword>
<dbReference type="AlphaFoldDB" id="A0A4Q9QDF0"/>
<feature type="compositionally biased region" description="Basic residues" evidence="1">
    <location>
        <begin position="84"/>
        <end position="94"/>
    </location>
</feature>
<accession>A0A4Q9QDF0</accession>
<gene>
    <name evidence="2" type="ORF">BD310DRAFT_27731</name>
</gene>
<name>A0A4Q9QDF0_9APHY</name>
<reference evidence="2 3" key="1">
    <citation type="submission" date="2019-01" db="EMBL/GenBank/DDBJ databases">
        <title>Draft genome sequences of three monokaryotic isolates of the white-rot basidiomycete fungus Dichomitus squalens.</title>
        <authorList>
            <consortium name="DOE Joint Genome Institute"/>
            <person name="Lopez S.C."/>
            <person name="Andreopoulos B."/>
            <person name="Pangilinan J."/>
            <person name="Lipzen A."/>
            <person name="Riley R."/>
            <person name="Ahrendt S."/>
            <person name="Ng V."/>
            <person name="Barry K."/>
            <person name="Daum C."/>
            <person name="Grigoriev I.V."/>
            <person name="Hilden K.S."/>
            <person name="Makela M.R."/>
            <person name="de Vries R.P."/>
        </authorList>
    </citation>
    <scope>NUCLEOTIDE SEQUENCE [LARGE SCALE GENOMIC DNA]</scope>
    <source>
        <strain evidence="2 3">CBS 464.89</strain>
    </source>
</reference>
<evidence type="ECO:0000256" key="1">
    <source>
        <dbReference type="SAM" id="MobiDB-lite"/>
    </source>
</evidence>
<feature type="compositionally biased region" description="Basic and acidic residues" evidence="1">
    <location>
        <begin position="72"/>
        <end position="83"/>
    </location>
</feature>
<evidence type="ECO:0000313" key="3">
    <source>
        <dbReference type="Proteomes" id="UP000292082"/>
    </source>
</evidence>